<sequence>MFNGNDSTNQGLQHNIKSSNSSLPIARSKGAIYGQIVAISPNRQPQIRTSSQQFHGVWSTGDYSSGEEVHLTKISSKMDGPITDDKDSGDRAVKKLKLDGSTDKETFSMDEEVHLTNISIYPFSSRTNPKTKKSGKFR</sequence>
<dbReference type="EMBL" id="JACXVP010000005">
    <property type="protein sequence ID" value="KAG5606137.1"/>
    <property type="molecule type" value="Genomic_DNA"/>
</dbReference>
<name>A0A9J5YZQ5_SOLCO</name>
<evidence type="ECO:0000256" key="1">
    <source>
        <dbReference type="SAM" id="MobiDB-lite"/>
    </source>
</evidence>
<accession>A0A9J5YZQ5</accession>
<evidence type="ECO:0000313" key="3">
    <source>
        <dbReference type="Proteomes" id="UP000824120"/>
    </source>
</evidence>
<evidence type="ECO:0000313" key="2">
    <source>
        <dbReference type="EMBL" id="KAG5606137.1"/>
    </source>
</evidence>
<feature type="region of interest" description="Disordered" evidence="1">
    <location>
        <begin position="1"/>
        <end position="21"/>
    </location>
</feature>
<proteinExistence type="predicted"/>
<dbReference type="Proteomes" id="UP000824120">
    <property type="component" value="Chromosome 5"/>
</dbReference>
<dbReference type="OrthoDB" id="10463883at2759"/>
<comment type="caution">
    <text evidence="2">The sequence shown here is derived from an EMBL/GenBank/DDBJ whole genome shotgun (WGS) entry which is preliminary data.</text>
</comment>
<gene>
    <name evidence="2" type="ORF">H5410_027629</name>
</gene>
<reference evidence="2 3" key="1">
    <citation type="submission" date="2020-09" db="EMBL/GenBank/DDBJ databases">
        <title>De no assembly of potato wild relative species, Solanum commersonii.</title>
        <authorList>
            <person name="Cho K."/>
        </authorList>
    </citation>
    <scope>NUCLEOTIDE SEQUENCE [LARGE SCALE GENOMIC DNA]</scope>
    <source>
        <strain evidence="2">LZ3.2</strain>
        <tissue evidence="2">Leaf</tissue>
    </source>
</reference>
<organism evidence="2 3">
    <name type="scientific">Solanum commersonii</name>
    <name type="common">Commerson's wild potato</name>
    <name type="synonym">Commerson's nightshade</name>
    <dbReference type="NCBI Taxonomy" id="4109"/>
    <lineage>
        <taxon>Eukaryota</taxon>
        <taxon>Viridiplantae</taxon>
        <taxon>Streptophyta</taxon>
        <taxon>Embryophyta</taxon>
        <taxon>Tracheophyta</taxon>
        <taxon>Spermatophyta</taxon>
        <taxon>Magnoliopsida</taxon>
        <taxon>eudicotyledons</taxon>
        <taxon>Gunneridae</taxon>
        <taxon>Pentapetalae</taxon>
        <taxon>asterids</taxon>
        <taxon>lamiids</taxon>
        <taxon>Solanales</taxon>
        <taxon>Solanaceae</taxon>
        <taxon>Solanoideae</taxon>
        <taxon>Solaneae</taxon>
        <taxon>Solanum</taxon>
    </lineage>
</organism>
<keyword evidence="3" id="KW-1185">Reference proteome</keyword>
<dbReference type="AlphaFoldDB" id="A0A9J5YZQ5"/>
<protein>
    <submittedName>
        <fullName evidence="2">Uncharacterized protein</fullName>
    </submittedName>
</protein>